<dbReference type="InterPro" id="IPR007387">
    <property type="entry name" value="TRAP_DctQ"/>
</dbReference>
<dbReference type="PANTHER" id="PTHR35011">
    <property type="entry name" value="2,3-DIKETO-L-GULONATE TRAP TRANSPORTER SMALL PERMEASE PROTEIN YIAM"/>
    <property type="match status" value="1"/>
</dbReference>
<comment type="function">
    <text evidence="9">Part of the tripartite ATP-independent periplasmic (TRAP) transport system.</text>
</comment>
<evidence type="ECO:0000313" key="12">
    <source>
        <dbReference type="Proteomes" id="UP000264310"/>
    </source>
</evidence>
<evidence type="ECO:0000256" key="6">
    <source>
        <dbReference type="ARBA" id="ARBA00022989"/>
    </source>
</evidence>
<dbReference type="OrthoDB" id="7159137at2"/>
<keyword evidence="5 9" id="KW-0812">Transmembrane</keyword>
<dbReference type="Pfam" id="PF04290">
    <property type="entry name" value="DctQ"/>
    <property type="match status" value="1"/>
</dbReference>
<name>A0A371X0W6_9HYPH</name>
<evidence type="ECO:0000256" key="7">
    <source>
        <dbReference type="ARBA" id="ARBA00023136"/>
    </source>
</evidence>
<dbReference type="GO" id="GO:0022857">
    <property type="term" value="F:transmembrane transporter activity"/>
    <property type="evidence" value="ECO:0007669"/>
    <property type="project" value="UniProtKB-UniRule"/>
</dbReference>
<dbReference type="Proteomes" id="UP000264310">
    <property type="component" value="Unassembled WGS sequence"/>
</dbReference>
<protein>
    <recommendedName>
        <fullName evidence="9">TRAP transporter small permease protein</fullName>
    </recommendedName>
</protein>
<evidence type="ECO:0000259" key="10">
    <source>
        <dbReference type="Pfam" id="PF04290"/>
    </source>
</evidence>
<dbReference type="EMBL" id="QURL01000005">
    <property type="protein sequence ID" value="RFC62872.1"/>
    <property type="molecule type" value="Genomic_DNA"/>
</dbReference>
<evidence type="ECO:0000256" key="3">
    <source>
        <dbReference type="ARBA" id="ARBA00022475"/>
    </source>
</evidence>
<keyword evidence="2 9" id="KW-0813">Transport</keyword>
<comment type="subcellular location">
    <subcellularLocation>
        <location evidence="1 9">Cell inner membrane</location>
        <topology evidence="1 9">Multi-pass membrane protein</topology>
    </subcellularLocation>
</comment>
<accession>A0A371X0W6</accession>
<feature type="transmembrane region" description="Helical" evidence="9">
    <location>
        <begin position="39"/>
        <end position="61"/>
    </location>
</feature>
<feature type="domain" description="Tripartite ATP-independent periplasmic transporters DctQ component" evidence="10">
    <location>
        <begin position="27"/>
        <end position="158"/>
    </location>
</feature>
<dbReference type="GO" id="GO:0015740">
    <property type="term" value="P:C4-dicarboxylate transport"/>
    <property type="evidence" value="ECO:0007669"/>
    <property type="project" value="TreeGrafter"/>
</dbReference>
<dbReference type="GO" id="GO:0005886">
    <property type="term" value="C:plasma membrane"/>
    <property type="evidence" value="ECO:0007669"/>
    <property type="project" value="UniProtKB-SubCell"/>
</dbReference>
<proteinExistence type="inferred from homology"/>
<keyword evidence="7 9" id="KW-0472">Membrane</keyword>
<comment type="subunit">
    <text evidence="9">The complex comprises the extracytoplasmic solute receptor protein and the two transmembrane proteins.</text>
</comment>
<feature type="transmembrane region" description="Helical" evidence="9">
    <location>
        <begin position="133"/>
        <end position="155"/>
    </location>
</feature>
<keyword evidence="6 9" id="KW-1133">Transmembrane helix</keyword>
<sequence length="169" mass="18676">MKAALFRSIDGISWFLQVGGIVALAFMALTVSYDALMRYAFAAPTSWSLEVNSFLVVYLALMTAADVERRGEHIGITLLPDSMGPIGRKLLLVVVSLVGIVFSSILAWRGWHMAYDAWIYGERVSSAFGTPNWIPYSMFPIGFGMLALQFLLNLVRPTKEKPSEVASHV</sequence>
<dbReference type="RefSeq" id="WP_116683687.1">
    <property type="nucleotide sequence ID" value="NZ_QURL01000005.1"/>
</dbReference>
<evidence type="ECO:0000256" key="5">
    <source>
        <dbReference type="ARBA" id="ARBA00022692"/>
    </source>
</evidence>
<organism evidence="11 12">
    <name type="scientific">Fulvimarina endophytica</name>
    <dbReference type="NCBI Taxonomy" id="2293836"/>
    <lineage>
        <taxon>Bacteria</taxon>
        <taxon>Pseudomonadati</taxon>
        <taxon>Pseudomonadota</taxon>
        <taxon>Alphaproteobacteria</taxon>
        <taxon>Hyphomicrobiales</taxon>
        <taxon>Aurantimonadaceae</taxon>
        <taxon>Fulvimarina</taxon>
    </lineage>
</organism>
<keyword evidence="3" id="KW-1003">Cell membrane</keyword>
<evidence type="ECO:0000256" key="8">
    <source>
        <dbReference type="ARBA" id="ARBA00038436"/>
    </source>
</evidence>
<keyword evidence="4 9" id="KW-0997">Cell inner membrane</keyword>
<evidence type="ECO:0000256" key="4">
    <source>
        <dbReference type="ARBA" id="ARBA00022519"/>
    </source>
</evidence>
<dbReference type="InterPro" id="IPR055348">
    <property type="entry name" value="DctQ"/>
</dbReference>
<gene>
    <name evidence="11" type="ORF">DYI37_12995</name>
</gene>
<evidence type="ECO:0000256" key="2">
    <source>
        <dbReference type="ARBA" id="ARBA00022448"/>
    </source>
</evidence>
<dbReference type="AlphaFoldDB" id="A0A371X0W6"/>
<comment type="caution">
    <text evidence="11">The sequence shown here is derived from an EMBL/GenBank/DDBJ whole genome shotgun (WGS) entry which is preliminary data.</text>
</comment>
<evidence type="ECO:0000256" key="9">
    <source>
        <dbReference type="RuleBase" id="RU369079"/>
    </source>
</evidence>
<reference evidence="11 12" key="1">
    <citation type="submission" date="2018-08" db="EMBL/GenBank/DDBJ databases">
        <title>Fulvimarina sp. 85, whole genome shotgun sequence.</title>
        <authorList>
            <person name="Tuo L."/>
        </authorList>
    </citation>
    <scope>NUCLEOTIDE SEQUENCE [LARGE SCALE GENOMIC DNA]</scope>
    <source>
        <strain evidence="11 12">85</strain>
    </source>
</reference>
<dbReference type="PANTHER" id="PTHR35011:SF10">
    <property type="entry name" value="TRAP TRANSPORTER SMALL PERMEASE PROTEIN"/>
    <property type="match status" value="1"/>
</dbReference>
<feature type="transmembrane region" description="Helical" evidence="9">
    <location>
        <begin position="12"/>
        <end position="33"/>
    </location>
</feature>
<evidence type="ECO:0000313" key="11">
    <source>
        <dbReference type="EMBL" id="RFC62872.1"/>
    </source>
</evidence>
<feature type="transmembrane region" description="Helical" evidence="9">
    <location>
        <begin position="90"/>
        <end position="111"/>
    </location>
</feature>
<evidence type="ECO:0000256" key="1">
    <source>
        <dbReference type="ARBA" id="ARBA00004429"/>
    </source>
</evidence>
<comment type="similarity">
    <text evidence="8 9">Belongs to the TRAP transporter small permease family.</text>
</comment>
<keyword evidence="12" id="KW-1185">Reference proteome</keyword>